<dbReference type="InParanoid" id="E8N1I7"/>
<proteinExistence type="inferred from homology"/>
<dbReference type="STRING" id="926569.ANT_05580"/>
<dbReference type="GO" id="GO:0000166">
    <property type="term" value="F:nucleotide binding"/>
    <property type="evidence" value="ECO:0007669"/>
    <property type="project" value="UniProtKB-KW"/>
</dbReference>
<feature type="binding site" evidence="9">
    <location>
        <position position="96"/>
    </location>
    <ligand>
        <name>a divalent metal cation</name>
        <dbReference type="ChEBI" id="CHEBI:60240"/>
    </ligand>
</feature>
<dbReference type="GO" id="GO:0005737">
    <property type="term" value="C:cytoplasm"/>
    <property type="evidence" value="ECO:0007669"/>
    <property type="project" value="UniProtKB-SubCell"/>
</dbReference>
<dbReference type="PANTHER" id="PTHR30457:SF12">
    <property type="entry name" value="5'_3'-NUCLEOTIDASE SURE"/>
    <property type="match status" value="1"/>
</dbReference>
<dbReference type="NCBIfam" id="NF001490">
    <property type="entry name" value="PRK00346.1-4"/>
    <property type="match status" value="1"/>
</dbReference>
<dbReference type="eggNOG" id="COG0496">
    <property type="taxonomic scope" value="Bacteria"/>
</dbReference>
<dbReference type="GO" id="GO:0008254">
    <property type="term" value="F:3'-nucleotidase activity"/>
    <property type="evidence" value="ECO:0007669"/>
    <property type="project" value="TreeGrafter"/>
</dbReference>
<keyword evidence="6 9" id="KW-0479">Metal-binding</keyword>
<keyword evidence="5 9" id="KW-0963">Cytoplasm</keyword>
<evidence type="ECO:0000313" key="12">
    <source>
        <dbReference type="Proteomes" id="UP000008922"/>
    </source>
</evidence>
<protein>
    <recommendedName>
        <fullName evidence="9">5'-nucleotidase SurE</fullName>
        <ecNumber evidence="9">3.1.3.5</ecNumber>
    </recommendedName>
    <alternativeName>
        <fullName evidence="9">Nucleoside 5'-monophosphate phosphohydrolase</fullName>
    </alternativeName>
</protein>
<dbReference type="GO" id="GO:0008253">
    <property type="term" value="F:5'-nucleotidase activity"/>
    <property type="evidence" value="ECO:0007669"/>
    <property type="project" value="UniProtKB-UniRule"/>
</dbReference>
<dbReference type="EC" id="3.1.3.5" evidence="9"/>
<name>E8N1I7_ANATU</name>
<dbReference type="EMBL" id="AP012029">
    <property type="protein sequence ID" value="BAJ62592.1"/>
    <property type="molecule type" value="Genomic_DNA"/>
</dbReference>
<evidence type="ECO:0000256" key="4">
    <source>
        <dbReference type="ARBA" id="ARBA00011062"/>
    </source>
</evidence>
<keyword evidence="7 9" id="KW-0547">Nucleotide-binding</keyword>
<dbReference type="HAMAP" id="MF_00060">
    <property type="entry name" value="SurE"/>
    <property type="match status" value="1"/>
</dbReference>
<evidence type="ECO:0000256" key="8">
    <source>
        <dbReference type="ARBA" id="ARBA00022801"/>
    </source>
</evidence>
<dbReference type="KEGG" id="atm:ANT_05580"/>
<comment type="subcellular location">
    <subcellularLocation>
        <location evidence="3 9">Cytoplasm</location>
    </subcellularLocation>
</comment>
<dbReference type="GO" id="GO:0004309">
    <property type="term" value="F:exopolyphosphatase activity"/>
    <property type="evidence" value="ECO:0007669"/>
    <property type="project" value="TreeGrafter"/>
</dbReference>
<feature type="binding site" evidence="9">
    <location>
        <position position="10"/>
    </location>
    <ligand>
        <name>a divalent metal cation</name>
        <dbReference type="ChEBI" id="CHEBI:60240"/>
    </ligand>
</feature>
<comment type="cofactor">
    <cofactor evidence="2">
        <name>Mg(2+)</name>
        <dbReference type="ChEBI" id="CHEBI:18420"/>
    </cofactor>
</comment>
<feature type="binding site" evidence="9">
    <location>
        <position position="40"/>
    </location>
    <ligand>
        <name>a divalent metal cation</name>
        <dbReference type="ChEBI" id="CHEBI:60240"/>
    </ligand>
</feature>
<evidence type="ECO:0000256" key="2">
    <source>
        <dbReference type="ARBA" id="ARBA00001946"/>
    </source>
</evidence>
<feature type="binding site" evidence="9">
    <location>
        <position position="9"/>
    </location>
    <ligand>
        <name>a divalent metal cation</name>
        <dbReference type="ChEBI" id="CHEBI:60240"/>
    </ligand>
</feature>
<keyword evidence="12" id="KW-1185">Reference proteome</keyword>
<keyword evidence="8 9" id="KW-0378">Hydrolase</keyword>
<dbReference type="FunFam" id="3.40.1210.10:FF:000001">
    <property type="entry name" value="5'/3'-nucleotidase SurE"/>
    <property type="match status" value="1"/>
</dbReference>
<dbReference type="NCBIfam" id="TIGR00087">
    <property type="entry name" value="surE"/>
    <property type="match status" value="1"/>
</dbReference>
<feature type="domain" description="Survival protein SurE-like phosphatase/nucleotidase" evidence="10">
    <location>
        <begin position="4"/>
        <end position="191"/>
    </location>
</feature>
<comment type="cofactor">
    <cofactor evidence="9">
        <name>a divalent metal cation</name>
        <dbReference type="ChEBI" id="CHEBI:60240"/>
    </cofactor>
    <text evidence="9">Binds 1 divalent metal cation per subunit.</text>
</comment>
<evidence type="ECO:0000256" key="9">
    <source>
        <dbReference type="HAMAP-Rule" id="MF_00060"/>
    </source>
</evidence>
<reference evidence="11 12" key="1">
    <citation type="submission" date="2010-12" db="EMBL/GenBank/DDBJ databases">
        <title>Whole genome sequence of Anaerolinea thermophila UNI-1.</title>
        <authorList>
            <person name="Narita-Yamada S."/>
            <person name="Kishi E."/>
            <person name="Watanabe Y."/>
            <person name="Takasaki K."/>
            <person name="Ankai A."/>
            <person name="Oguchi A."/>
            <person name="Fukui S."/>
            <person name="Takahashi M."/>
            <person name="Yashiro I."/>
            <person name="Hosoyama A."/>
            <person name="Sekiguchi Y."/>
            <person name="Hanada S."/>
            <person name="Fujita N."/>
        </authorList>
    </citation>
    <scope>NUCLEOTIDE SEQUENCE [LARGE SCALE GENOMIC DNA]</scope>
    <source>
        <strain evidence="12">DSM 14523 / JCM 11388 / NBRC 100420 / UNI-1</strain>
    </source>
</reference>
<dbReference type="HOGENOM" id="CLU_045192_1_2_0"/>
<dbReference type="InterPro" id="IPR036523">
    <property type="entry name" value="SurE-like_sf"/>
</dbReference>
<evidence type="ECO:0000256" key="3">
    <source>
        <dbReference type="ARBA" id="ARBA00004496"/>
    </source>
</evidence>
<accession>E8N1I7</accession>
<dbReference type="Proteomes" id="UP000008922">
    <property type="component" value="Chromosome"/>
</dbReference>
<evidence type="ECO:0000313" key="11">
    <source>
        <dbReference type="EMBL" id="BAJ62592.1"/>
    </source>
</evidence>
<evidence type="ECO:0000256" key="1">
    <source>
        <dbReference type="ARBA" id="ARBA00000815"/>
    </source>
</evidence>
<comment type="similarity">
    <text evidence="4 9">Belongs to the SurE nucleotidase family.</text>
</comment>
<dbReference type="InterPro" id="IPR002828">
    <property type="entry name" value="SurE-like_Pase/nucleotidase"/>
</dbReference>
<dbReference type="Gene3D" id="3.40.1210.10">
    <property type="entry name" value="Survival protein SurE-like phosphatase/nucleotidase"/>
    <property type="match status" value="1"/>
</dbReference>
<evidence type="ECO:0000256" key="6">
    <source>
        <dbReference type="ARBA" id="ARBA00022723"/>
    </source>
</evidence>
<evidence type="ECO:0000259" key="10">
    <source>
        <dbReference type="Pfam" id="PF01975"/>
    </source>
</evidence>
<dbReference type="RefSeq" id="WP_013558988.1">
    <property type="nucleotide sequence ID" value="NC_014960.1"/>
</dbReference>
<dbReference type="PANTHER" id="PTHR30457">
    <property type="entry name" value="5'-NUCLEOTIDASE SURE"/>
    <property type="match status" value="1"/>
</dbReference>
<dbReference type="Pfam" id="PF01975">
    <property type="entry name" value="SurE"/>
    <property type="match status" value="1"/>
</dbReference>
<comment type="catalytic activity">
    <reaction evidence="1 9">
        <text>a ribonucleoside 5'-phosphate + H2O = a ribonucleoside + phosphate</text>
        <dbReference type="Rhea" id="RHEA:12484"/>
        <dbReference type="ChEBI" id="CHEBI:15377"/>
        <dbReference type="ChEBI" id="CHEBI:18254"/>
        <dbReference type="ChEBI" id="CHEBI:43474"/>
        <dbReference type="ChEBI" id="CHEBI:58043"/>
        <dbReference type="EC" id="3.1.3.5"/>
    </reaction>
</comment>
<dbReference type="GO" id="GO:0046872">
    <property type="term" value="F:metal ion binding"/>
    <property type="evidence" value="ECO:0007669"/>
    <property type="project" value="UniProtKB-UniRule"/>
</dbReference>
<dbReference type="AlphaFoldDB" id="E8N1I7"/>
<dbReference type="OrthoDB" id="9780815at2"/>
<evidence type="ECO:0000256" key="7">
    <source>
        <dbReference type="ARBA" id="ARBA00022741"/>
    </source>
</evidence>
<comment type="function">
    <text evidence="9">Nucleotidase that shows phosphatase activity on nucleoside 5'-monophosphates.</text>
</comment>
<gene>
    <name evidence="9 11" type="primary">surE</name>
    <name evidence="11" type="ordered locus">ANT_05580</name>
</gene>
<sequence>MPHVLITNDDGVHAPGILALAQALQTLGKVTVFAPDRNWSASGHDKTMDRPLRVRETHLADGTPALTSDGSPADCVALALLGVIQEPVDVVVSGINAGENLGQDMTYSGTVTAAMEGALAGLPAVAVSMKLPANGSKPDFSAAAQIARRVVERVLRFGLPPRVVLNVNVPPLPLDQIKGIRITRLGERIYRDALVTRYDPRHKPYYWIGGEPPDGVPEEGTDIGALAEGYASITPLHLDLTLYSLMESLRQWNWEEE</sequence>
<organism evidence="11 12">
    <name type="scientific">Anaerolinea thermophila (strain DSM 14523 / JCM 11388 / NBRC 100420 / UNI-1)</name>
    <dbReference type="NCBI Taxonomy" id="926569"/>
    <lineage>
        <taxon>Bacteria</taxon>
        <taxon>Bacillati</taxon>
        <taxon>Chloroflexota</taxon>
        <taxon>Anaerolineae</taxon>
        <taxon>Anaerolineales</taxon>
        <taxon>Anaerolineaceae</taxon>
        <taxon>Anaerolinea</taxon>
    </lineage>
</organism>
<dbReference type="InterPro" id="IPR030048">
    <property type="entry name" value="SurE"/>
</dbReference>
<evidence type="ECO:0000256" key="5">
    <source>
        <dbReference type="ARBA" id="ARBA00022490"/>
    </source>
</evidence>
<dbReference type="SUPFAM" id="SSF64167">
    <property type="entry name" value="SurE-like"/>
    <property type="match status" value="1"/>
</dbReference>